<proteinExistence type="predicted"/>
<sequence>MKLRNDKCVFAAEEVEYLGVLINKNGSCINLKRIASTVGVNGGDPSAASKSTRRNRAARGRIVAAGANLGFLDSCPSHLMVTNKKTN</sequence>
<dbReference type="Proteomes" id="UP000024635">
    <property type="component" value="Unassembled WGS sequence"/>
</dbReference>
<organism evidence="1 2">
    <name type="scientific">Ancylostoma ceylanicum</name>
    <dbReference type="NCBI Taxonomy" id="53326"/>
    <lineage>
        <taxon>Eukaryota</taxon>
        <taxon>Metazoa</taxon>
        <taxon>Ecdysozoa</taxon>
        <taxon>Nematoda</taxon>
        <taxon>Chromadorea</taxon>
        <taxon>Rhabditida</taxon>
        <taxon>Rhabditina</taxon>
        <taxon>Rhabditomorpha</taxon>
        <taxon>Strongyloidea</taxon>
        <taxon>Ancylostomatidae</taxon>
        <taxon>Ancylostomatinae</taxon>
        <taxon>Ancylostoma</taxon>
    </lineage>
</organism>
<name>A0A016VSP0_9BILA</name>
<dbReference type="OrthoDB" id="4369127at2759"/>
<reference evidence="2" key="1">
    <citation type="journal article" date="2015" name="Nat. Genet.">
        <title>The genome and transcriptome of the zoonotic hookworm Ancylostoma ceylanicum identify infection-specific gene families.</title>
        <authorList>
            <person name="Schwarz E.M."/>
            <person name="Hu Y."/>
            <person name="Antoshechkin I."/>
            <person name="Miller M.M."/>
            <person name="Sternberg P.W."/>
            <person name="Aroian R.V."/>
        </authorList>
    </citation>
    <scope>NUCLEOTIDE SEQUENCE</scope>
    <source>
        <strain evidence="2">HY135</strain>
    </source>
</reference>
<keyword evidence="2" id="KW-1185">Reference proteome</keyword>
<gene>
    <name evidence="1" type="primary">Acey_s0005.g2593</name>
    <name evidence="1" type="ORF">Y032_0005g2593</name>
</gene>
<comment type="caution">
    <text evidence="1">The sequence shown here is derived from an EMBL/GenBank/DDBJ whole genome shotgun (WGS) entry which is preliminary data.</text>
</comment>
<evidence type="ECO:0000313" key="1">
    <source>
        <dbReference type="EMBL" id="EYC30346.1"/>
    </source>
</evidence>
<dbReference type="AlphaFoldDB" id="A0A016VSP0"/>
<evidence type="ECO:0000313" key="2">
    <source>
        <dbReference type="Proteomes" id="UP000024635"/>
    </source>
</evidence>
<accession>A0A016VSP0</accession>
<protein>
    <submittedName>
        <fullName evidence="1">Uncharacterized protein</fullName>
    </submittedName>
</protein>
<dbReference type="EMBL" id="JARK01001341">
    <property type="protein sequence ID" value="EYC30346.1"/>
    <property type="molecule type" value="Genomic_DNA"/>
</dbReference>